<dbReference type="Pfam" id="PF17853">
    <property type="entry name" value="GGDEF_2"/>
    <property type="match status" value="1"/>
</dbReference>
<proteinExistence type="inferred from homology"/>
<dbReference type="InterPro" id="IPR041522">
    <property type="entry name" value="CdaR_GGDEF"/>
</dbReference>
<dbReference type="RefSeq" id="WP_386768846.1">
    <property type="nucleotide sequence ID" value="NZ_JBHSTI010000039.1"/>
</dbReference>
<organism evidence="4 5">
    <name type="scientific">Longivirga aurantiaca</name>
    <dbReference type="NCBI Taxonomy" id="1837743"/>
    <lineage>
        <taxon>Bacteria</taxon>
        <taxon>Bacillati</taxon>
        <taxon>Actinomycetota</taxon>
        <taxon>Actinomycetes</taxon>
        <taxon>Sporichthyales</taxon>
        <taxon>Sporichthyaceae</taxon>
        <taxon>Longivirga</taxon>
    </lineage>
</organism>
<accession>A0ABW1T6J8</accession>
<dbReference type="InterPro" id="IPR042070">
    <property type="entry name" value="PucR_C-HTH_sf"/>
</dbReference>
<dbReference type="InterPro" id="IPR025736">
    <property type="entry name" value="PucR_C-HTH_dom"/>
</dbReference>
<name>A0ABW1T6J8_9ACTN</name>
<feature type="domain" description="PucR C-terminal helix-turn-helix" evidence="2">
    <location>
        <begin position="478"/>
        <end position="536"/>
    </location>
</feature>
<dbReference type="InterPro" id="IPR051448">
    <property type="entry name" value="CdaR-like_regulators"/>
</dbReference>
<dbReference type="PANTHER" id="PTHR33744">
    <property type="entry name" value="CARBOHYDRATE DIACID REGULATOR"/>
    <property type="match status" value="1"/>
</dbReference>
<keyword evidence="5" id="KW-1185">Reference proteome</keyword>
<reference evidence="5" key="1">
    <citation type="journal article" date="2019" name="Int. J. Syst. Evol. Microbiol.">
        <title>The Global Catalogue of Microorganisms (GCM) 10K type strain sequencing project: providing services to taxonomists for standard genome sequencing and annotation.</title>
        <authorList>
            <consortium name="The Broad Institute Genomics Platform"/>
            <consortium name="The Broad Institute Genome Sequencing Center for Infectious Disease"/>
            <person name="Wu L."/>
            <person name="Ma J."/>
        </authorList>
    </citation>
    <scope>NUCLEOTIDE SEQUENCE [LARGE SCALE GENOMIC DNA]</scope>
    <source>
        <strain evidence="5">CGMCC 4.7317</strain>
    </source>
</reference>
<sequence>MTGPELEVSDQLGRGLLSTMRSLLVLGQLMTESSGERQILELAMTAVPSLARCRVASLEPGEHAGLDRTTTGNGPVGGPVEVSGAAWGWGYPLGSPPGRFGVLVVAADEEPTSEEQFLLRALAQQTGAALANRHLHAQELAAAEELSEVNERLRGSLGALERSIEIHDRLTAVAVSGEGRDGIARAVHELTGLPVAIEDRYGNLKAWAGPQRPEPYPKDSARRREDLLRRARASNRPIREGGSLIALAHPQGDVLGVISLVDPGGQAGEHDVMALEHGATILAMELARVRSLAESELRVRRDLVDELLNGTEEESALARAAALGYDLQRPHRVVLVEGGRGSIGIDALFQAVRIAARDEGAGSLLVARGSQVVLLADRESDWEALRQSIIRGLGGASVRLAVGEECGAVSDFPQSFRQSRLALQLMRSAEWSDQAVRFDDLGVYRLLVGAEDLGEVERFIQRWIGSLLEYDEKRNSELVRTLMHYLQHVGNYVATAGSLIVHRNTLKYRLQRIRQISGLDLSDPEVFFNLQLATRAWQTLTALRSGPAS</sequence>
<comment type="similarity">
    <text evidence="1">Belongs to the CdaR family.</text>
</comment>
<dbReference type="Proteomes" id="UP001596138">
    <property type="component" value="Unassembled WGS sequence"/>
</dbReference>
<comment type="caution">
    <text evidence="4">The sequence shown here is derived from an EMBL/GenBank/DDBJ whole genome shotgun (WGS) entry which is preliminary data.</text>
</comment>
<evidence type="ECO:0000256" key="1">
    <source>
        <dbReference type="ARBA" id="ARBA00006754"/>
    </source>
</evidence>
<evidence type="ECO:0000259" key="2">
    <source>
        <dbReference type="Pfam" id="PF13556"/>
    </source>
</evidence>
<evidence type="ECO:0000259" key="3">
    <source>
        <dbReference type="Pfam" id="PF17853"/>
    </source>
</evidence>
<dbReference type="Gene3D" id="1.10.10.2840">
    <property type="entry name" value="PucR C-terminal helix-turn-helix domain"/>
    <property type="match status" value="1"/>
</dbReference>
<gene>
    <name evidence="4" type="ORF">ACFQGU_16760</name>
</gene>
<protein>
    <submittedName>
        <fullName evidence="4">PucR family transcriptional regulator</fullName>
    </submittedName>
</protein>
<dbReference type="InterPro" id="IPR029016">
    <property type="entry name" value="GAF-like_dom_sf"/>
</dbReference>
<feature type="domain" description="CdaR GGDEF-like" evidence="3">
    <location>
        <begin position="310"/>
        <end position="425"/>
    </location>
</feature>
<dbReference type="Pfam" id="PF13556">
    <property type="entry name" value="HTH_30"/>
    <property type="match status" value="1"/>
</dbReference>
<dbReference type="Gene3D" id="3.30.450.40">
    <property type="match status" value="1"/>
</dbReference>
<evidence type="ECO:0000313" key="4">
    <source>
        <dbReference type="EMBL" id="MFC6239527.1"/>
    </source>
</evidence>
<evidence type="ECO:0000313" key="5">
    <source>
        <dbReference type="Proteomes" id="UP001596138"/>
    </source>
</evidence>
<dbReference type="EMBL" id="JBHSTI010000039">
    <property type="protein sequence ID" value="MFC6239527.1"/>
    <property type="molecule type" value="Genomic_DNA"/>
</dbReference>
<dbReference type="PANTHER" id="PTHR33744:SF1">
    <property type="entry name" value="DNA-BINDING TRANSCRIPTIONAL ACTIVATOR ADER"/>
    <property type="match status" value="1"/>
</dbReference>